<reference evidence="2" key="1">
    <citation type="submission" date="2016-10" db="EMBL/GenBank/DDBJ databases">
        <authorList>
            <person name="Varghese N."/>
            <person name="Submissions S."/>
        </authorList>
    </citation>
    <scope>NUCLEOTIDE SEQUENCE [LARGE SCALE GENOMIC DNA]</scope>
    <source>
        <strain evidence="2">DSM 26348</strain>
    </source>
</reference>
<dbReference type="STRING" id="1576369.SAMN05421753_112227"/>
<dbReference type="AlphaFoldDB" id="A0A1I3LDI6"/>
<dbReference type="Proteomes" id="UP000199518">
    <property type="component" value="Unassembled WGS sequence"/>
</dbReference>
<evidence type="ECO:0000313" key="1">
    <source>
        <dbReference type="EMBL" id="SFI82771.1"/>
    </source>
</evidence>
<organism evidence="1 2">
    <name type="scientific">Planctomicrobium piriforme</name>
    <dbReference type="NCBI Taxonomy" id="1576369"/>
    <lineage>
        <taxon>Bacteria</taxon>
        <taxon>Pseudomonadati</taxon>
        <taxon>Planctomycetota</taxon>
        <taxon>Planctomycetia</taxon>
        <taxon>Planctomycetales</taxon>
        <taxon>Planctomycetaceae</taxon>
        <taxon>Planctomicrobium</taxon>
    </lineage>
</organism>
<proteinExistence type="predicted"/>
<sequence length="81" mass="9203">MAERIDKQQLTVTQTGWFFKKSHEQLLHLTPARVNLVKVDRPGGVKIQPFMQIGSPYSATLPRDRGSQVNFANVTKTAFKF</sequence>
<gene>
    <name evidence="1" type="ORF">SAMN05421753_112227</name>
</gene>
<dbReference type="EMBL" id="FOQD01000012">
    <property type="protein sequence ID" value="SFI82771.1"/>
    <property type="molecule type" value="Genomic_DNA"/>
</dbReference>
<accession>A0A1I3LDI6</accession>
<evidence type="ECO:0000313" key="2">
    <source>
        <dbReference type="Proteomes" id="UP000199518"/>
    </source>
</evidence>
<name>A0A1I3LDI6_9PLAN</name>
<protein>
    <submittedName>
        <fullName evidence="1">Uncharacterized protein</fullName>
    </submittedName>
</protein>
<keyword evidence="2" id="KW-1185">Reference proteome</keyword>